<keyword evidence="7" id="KW-0472">Membrane</keyword>
<evidence type="ECO:0000256" key="5">
    <source>
        <dbReference type="ARBA" id="ARBA00023049"/>
    </source>
</evidence>
<keyword evidence="11" id="KW-1185">Reference proteome</keyword>
<feature type="transmembrane region" description="Helical" evidence="7">
    <location>
        <begin position="97"/>
        <end position="119"/>
    </location>
</feature>
<evidence type="ECO:0000256" key="6">
    <source>
        <dbReference type="RuleBase" id="RU003983"/>
    </source>
</evidence>
<gene>
    <name evidence="10" type="primary">bepA_6</name>
    <name evidence="10" type="ORF">Mlute_02638</name>
</gene>
<evidence type="ECO:0000256" key="3">
    <source>
        <dbReference type="ARBA" id="ARBA00022801"/>
    </source>
</evidence>
<evidence type="ECO:0000259" key="9">
    <source>
        <dbReference type="Pfam" id="PF23368"/>
    </source>
</evidence>
<dbReference type="InterPro" id="IPR001915">
    <property type="entry name" value="Peptidase_M48"/>
</dbReference>
<sequence>MEIFFWATYFDGKSARARSVEVLYDGRRLRVKGEGVALEPYLEECRIVPPLGRTRRVVVLPDGGRLETDNQEAIRRLEREAGRNPGQRLVDALERRWPWVLASLVALLVFSWAFLHWGLPAAAQQAALLTPISVAETISEQALKLLDDQFLAPSRLSPGRRQELEALFQEVVGEMGGSYPYRLEFRAGPQLGPNALALPSGVVVLTDELVALAQDNREIEGVLAHEVAHILHRHSLRQLYQGAGLYVLVALALGDVASATSLAVGLPLLLIQYGYSRAYEFEADATAGAYLMRRYGTTAPLQAMLLRLESLSAKAHPPSYLSTHPATLERVERLQRLEQGGP</sequence>
<dbReference type="Pfam" id="PF01435">
    <property type="entry name" value="Peptidase_M48"/>
    <property type="match status" value="1"/>
</dbReference>
<dbReference type="CDD" id="cd07332">
    <property type="entry name" value="M48C_Oma1_like"/>
    <property type="match status" value="1"/>
</dbReference>
<evidence type="ECO:0000313" key="11">
    <source>
        <dbReference type="Proteomes" id="UP000265800"/>
    </source>
</evidence>
<evidence type="ECO:0000256" key="2">
    <source>
        <dbReference type="ARBA" id="ARBA00022723"/>
    </source>
</evidence>
<dbReference type="Pfam" id="PF23368">
    <property type="entry name" value="DUF7092"/>
    <property type="match status" value="1"/>
</dbReference>
<name>A0A399EFP9_9DEIN</name>
<dbReference type="Proteomes" id="UP000265800">
    <property type="component" value="Unassembled WGS sequence"/>
</dbReference>
<feature type="transmembrane region" description="Helical" evidence="7">
    <location>
        <begin position="245"/>
        <end position="271"/>
    </location>
</feature>
<dbReference type="RefSeq" id="WP_119361138.1">
    <property type="nucleotide sequence ID" value="NZ_QWKZ01000128.1"/>
</dbReference>
<feature type="domain" description="Peptidase M48" evidence="8">
    <location>
        <begin position="161"/>
        <end position="337"/>
    </location>
</feature>
<evidence type="ECO:0000256" key="4">
    <source>
        <dbReference type="ARBA" id="ARBA00022833"/>
    </source>
</evidence>
<proteinExistence type="inferred from homology"/>
<feature type="domain" description="DUF7092" evidence="9">
    <location>
        <begin position="7"/>
        <end position="80"/>
    </location>
</feature>
<accession>A0A399EFP9</accession>
<evidence type="ECO:0000256" key="1">
    <source>
        <dbReference type="ARBA" id="ARBA00022670"/>
    </source>
</evidence>
<dbReference type="GO" id="GO:0016020">
    <property type="term" value="C:membrane"/>
    <property type="evidence" value="ECO:0007669"/>
    <property type="project" value="TreeGrafter"/>
</dbReference>
<keyword evidence="4 6" id="KW-0862">Zinc</keyword>
<dbReference type="Gene3D" id="3.30.2010.10">
    <property type="entry name" value="Metalloproteases ('zincins'), catalytic domain"/>
    <property type="match status" value="1"/>
</dbReference>
<keyword evidence="5 6" id="KW-0482">Metalloprotease</keyword>
<keyword evidence="2" id="KW-0479">Metal-binding</keyword>
<protein>
    <submittedName>
        <fullName evidence="10">Beta-barrel assembly-enhancing protease</fullName>
        <ecNumber evidence="10">3.4.-.-</ecNumber>
    </submittedName>
</protein>
<keyword evidence="7" id="KW-0812">Transmembrane</keyword>
<comment type="similarity">
    <text evidence="6">Belongs to the peptidase M48 family.</text>
</comment>
<comment type="caution">
    <text evidence="10">The sequence shown here is derived from an EMBL/GenBank/DDBJ whole genome shotgun (WGS) entry which is preliminary data.</text>
</comment>
<organism evidence="10 11">
    <name type="scientific">Meiothermus luteus</name>
    <dbReference type="NCBI Taxonomy" id="2026184"/>
    <lineage>
        <taxon>Bacteria</taxon>
        <taxon>Thermotogati</taxon>
        <taxon>Deinococcota</taxon>
        <taxon>Deinococci</taxon>
        <taxon>Thermales</taxon>
        <taxon>Thermaceae</taxon>
        <taxon>Meiothermus</taxon>
    </lineage>
</organism>
<keyword evidence="1 6" id="KW-0645">Protease</keyword>
<dbReference type="PANTHER" id="PTHR22726">
    <property type="entry name" value="METALLOENDOPEPTIDASE OMA1"/>
    <property type="match status" value="1"/>
</dbReference>
<dbReference type="AlphaFoldDB" id="A0A399EFP9"/>
<evidence type="ECO:0000313" key="10">
    <source>
        <dbReference type="EMBL" id="RIH81979.1"/>
    </source>
</evidence>
<dbReference type="OrthoDB" id="9810445at2"/>
<dbReference type="InterPro" id="IPR051156">
    <property type="entry name" value="Mito/Outer_Membr_Metalloprot"/>
</dbReference>
<dbReference type="InterPro" id="IPR055518">
    <property type="entry name" value="DUF7092"/>
</dbReference>
<dbReference type="PANTHER" id="PTHR22726:SF1">
    <property type="entry name" value="METALLOENDOPEPTIDASE OMA1, MITOCHONDRIAL"/>
    <property type="match status" value="1"/>
</dbReference>
<dbReference type="GO" id="GO:0004222">
    <property type="term" value="F:metalloendopeptidase activity"/>
    <property type="evidence" value="ECO:0007669"/>
    <property type="project" value="InterPro"/>
</dbReference>
<reference evidence="10 11" key="1">
    <citation type="submission" date="2018-08" db="EMBL/GenBank/DDBJ databases">
        <title>Meiothermus luteus KCTC 52599 genome sequencing project.</title>
        <authorList>
            <person name="Da Costa M.S."/>
            <person name="Albuquerque L."/>
            <person name="Raposo P."/>
            <person name="Froufe H.J.C."/>
            <person name="Barroso C.S."/>
            <person name="Egas C."/>
        </authorList>
    </citation>
    <scope>NUCLEOTIDE SEQUENCE [LARGE SCALE GENOMIC DNA]</scope>
    <source>
        <strain evidence="10 11">KCTC 52599</strain>
    </source>
</reference>
<dbReference type="EC" id="3.4.-.-" evidence="10"/>
<keyword evidence="3 6" id="KW-0378">Hydrolase</keyword>
<dbReference type="GO" id="GO:0046872">
    <property type="term" value="F:metal ion binding"/>
    <property type="evidence" value="ECO:0007669"/>
    <property type="project" value="UniProtKB-KW"/>
</dbReference>
<dbReference type="GO" id="GO:0051603">
    <property type="term" value="P:proteolysis involved in protein catabolic process"/>
    <property type="evidence" value="ECO:0007669"/>
    <property type="project" value="TreeGrafter"/>
</dbReference>
<evidence type="ECO:0000256" key="7">
    <source>
        <dbReference type="SAM" id="Phobius"/>
    </source>
</evidence>
<dbReference type="EMBL" id="QWKZ01000128">
    <property type="protein sequence ID" value="RIH81979.1"/>
    <property type="molecule type" value="Genomic_DNA"/>
</dbReference>
<evidence type="ECO:0000259" key="8">
    <source>
        <dbReference type="Pfam" id="PF01435"/>
    </source>
</evidence>
<comment type="cofactor">
    <cofactor evidence="6">
        <name>Zn(2+)</name>
        <dbReference type="ChEBI" id="CHEBI:29105"/>
    </cofactor>
    <text evidence="6">Binds 1 zinc ion per subunit.</text>
</comment>
<keyword evidence="7" id="KW-1133">Transmembrane helix</keyword>